<evidence type="ECO:0000256" key="3">
    <source>
        <dbReference type="PROSITE-ProRule" id="PRU00221"/>
    </source>
</evidence>
<dbReference type="PROSITE" id="PS50294">
    <property type="entry name" value="WD_REPEATS_REGION"/>
    <property type="match status" value="4"/>
</dbReference>
<feature type="repeat" description="WD" evidence="3">
    <location>
        <begin position="715"/>
        <end position="746"/>
    </location>
</feature>
<feature type="repeat" description="WD" evidence="3">
    <location>
        <begin position="1034"/>
        <end position="1075"/>
    </location>
</feature>
<dbReference type="InterPro" id="IPR001680">
    <property type="entry name" value="WD40_rpt"/>
</dbReference>
<evidence type="ECO:0000256" key="1">
    <source>
        <dbReference type="ARBA" id="ARBA00022574"/>
    </source>
</evidence>
<keyword evidence="2" id="KW-0677">Repeat</keyword>
<feature type="repeat" description="WD" evidence="3">
    <location>
        <begin position="1139"/>
        <end position="1171"/>
    </location>
</feature>
<dbReference type="InterPro" id="IPR011047">
    <property type="entry name" value="Quinoprotein_ADH-like_sf"/>
</dbReference>
<feature type="domain" description="Novel STAND NTPase 1" evidence="4">
    <location>
        <begin position="64"/>
        <end position="478"/>
    </location>
</feature>
<feature type="repeat" description="WD" evidence="3">
    <location>
        <begin position="934"/>
        <end position="975"/>
    </location>
</feature>
<gene>
    <name evidence="5" type="ORF">AB5J50_16865</name>
</gene>
<organism evidence="5">
    <name type="scientific">Streptomyces sp. R35</name>
    <dbReference type="NCBI Taxonomy" id="3238630"/>
    <lineage>
        <taxon>Bacteria</taxon>
        <taxon>Bacillati</taxon>
        <taxon>Actinomycetota</taxon>
        <taxon>Actinomycetes</taxon>
        <taxon>Kitasatosporales</taxon>
        <taxon>Streptomycetaceae</taxon>
        <taxon>Streptomyces</taxon>
    </lineage>
</organism>
<dbReference type="PANTHER" id="PTHR19879">
    <property type="entry name" value="TRANSCRIPTION INITIATION FACTOR TFIID"/>
    <property type="match status" value="1"/>
</dbReference>
<sequence length="1294" mass="138618">MSTEEGSPPGGETRFGARASESARIYQAAHDQYVAERDLHLHYETGVRRARRALVDSAPDAECPYPGLAAFDEDQSRWFFGRDAVTADLLVRLDERLHEGGVLAVVAPSGAGKSSLLRAGLLPALARGALPAPGSAYWPRLLVTPTADPMAALSARLAQAVGVNPHRAGSGPQEYAAEVLAALGAGSPPSRRLVLVVDQLEELFTLCANERDRQDFLDVLTALARPHPAGGGPVILVVLGLRSDFYTPCADYPQLRSALQDRQLVVGSMTQTELREAIVFPAQAVGLDLEPGLVEVLLRDLGAHTDGGRLLGAEAPQGYEAGRLPLLAHALRATWQQRHGHSLTVEAYQSTGGIRNAVTTTADRIFTSLDPDGQRFARTLFLRLVKIGDGVEDTRRRLPRDDLLGTASDATGMTAVITAFTRGRLLTQHQETVEITHEALLQAWPRLRSWIEADRSGHLVHQRLEEAATAWRDAQHDTSVLYRGQRLETARAWANRDGQDQASAVACAFLAASVQHAQRGMRIRRAAIAILVALGVLAATAAVVALQQRSTAQAQRDEAVFSRVKAEGGALRESQASLAAQLNLVALGMRPEDAALRTRLIEDASQPLSEPLDGAKGPYECIAFSHDGALLAAGSEDGSVQLWRFSGSSKAKLIGHTRSDSSGGPVNAVAMSADGRLLATANNDGSQRLFDISDATHPRPLGHTPPREAPSAVGVDVSPDGKLMASATEDAWADLWDISNPRRPRLLGRAKDVDTYALVGSVAISSTGRYLATTGGDGNVQLWDIRHPAAPVRLGWITDFPHSTALPITPQGTAVFSPDEKTLASGGNDGMVRLWDISDKRHPSLLGLPLPNNLSPTTGLAFSPDGRTLATSSSKDSVYIFNLADLTNVHLMQTLHGNLLGGRALAFRPNDDSLVTVGPDPAAPLWWHLRPTVINRHQGLVSSESFARDDGSMITVGNDGMICRWNLRSASQPVLLDCGRFENPSRGSFNDTWLDAVAVSPDGRTMALVDNESGKMELWDIAAIRHAKKLKTLADSHGSYFRNLSFSPDGHVLAAAGDQGAPQLWDVSDPRHIKLLGRFAQDDNAPSADQLAFSPDGGLVATLDDADGRVVLWNVTDPRYPIQAGHTKRNEHDDEYSMAMAFSPTGDLIATASDSGRIRLWSVTRSGTLSVKGTATTATPTPTGAFTTLSFSPDKHLLATGGSDNTIRLWDVSDPAHPAAFGLPLAGHTRAVHAVVFDPTSPVLVSDSYDGTVRLWPTEISYDTNLVCRASAGTLTPAQWNLHLSGLPYDPPCP</sequence>
<dbReference type="CDD" id="cd00267">
    <property type="entry name" value="ABC_ATPase"/>
    <property type="match status" value="1"/>
</dbReference>
<dbReference type="Pfam" id="PF00400">
    <property type="entry name" value="WD40"/>
    <property type="match status" value="9"/>
</dbReference>
<evidence type="ECO:0000313" key="5">
    <source>
        <dbReference type="EMBL" id="XDQ62354.1"/>
    </source>
</evidence>
<keyword evidence="1 3" id="KW-0853">WD repeat</keyword>
<dbReference type="Pfam" id="PF20703">
    <property type="entry name" value="nSTAND1"/>
    <property type="match status" value="1"/>
</dbReference>
<dbReference type="EMBL" id="CP163440">
    <property type="protein sequence ID" value="XDQ62354.1"/>
    <property type="molecule type" value="Genomic_DNA"/>
</dbReference>
<feature type="repeat" description="WD" evidence="3">
    <location>
        <begin position="612"/>
        <end position="653"/>
    </location>
</feature>
<dbReference type="PROSITE" id="PS50082">
    <property type="entry name" value="WD_REPEATS_2"/>
    <property type="match status" value="9"/>
</dbReference>
<dbReference type="InterPro" id="IPR027417">
    <property type="entry name" value="P-loop_NTPase"/>
</dbReference>
<name>A0AB39S5D6_9ACTN</name>
<dbReference type="InterPro" id="IPR015943">
    <property type="entry name" value="WD40/YVTN_repeat-like_dom_sf"/>
</dbReference>
<dbReference type="PRINTS" id="PR00320">
    <property type="entry name" value="GPROTEINBRPT"/>
</dbReference>
<dbReference type="Gene3D" id="2.130.10.10">
    <property type="entry name" value="YVTN repeat-like/Quinoprotein amine dehydrogenase"/>
    <property type="match status" value="4"/>
</dbReference>
<accession>A0AB39S5D6</accession>
<dbReference type="InterPro" id="IPR049052">
    <property type="entry name" value="nSTAND1"/>
</dbReference>
<evidence type="ECO:0000259" key="4">
    <source>
        <dbReference type="Pfam" id="PF20703"/>
    </source>
</evidence>
<dbReference type="RefSeq" id="WP_369258907.1">
    <property type="nucleotide sequence ID" value="NZ_CP163440.1"/>
</dbReference>
<feature type="repeat" description="WD" evidence="3">
    <location>
        <begin position="1179"/>
        <end position="1213"/>
    </location>
</feature>
<evidence type="ECO:0000256" key="2">
    <source>
        <dbReference type="ARBA" id="ARBA00022737"/>
    </source>
</evidence>
<dbReference type="SMART" id="SM00320">
    <property type="entry name" value="WD40"/>
    <property type="match status" value="14"/>
</dbReference>
<proteinExistence type="predicted"/>
<dbReference type="InterPro" id="IPR020472">
    <property type="entry name" value="WD40_PAC1"/>
</dbReference>
<dbReference type="SUPFAM" id="SSF50998">
    <property type="entry name" value="Quinoprotein alcohol dehydrogenase-like"/>
    <property type="match status" value="1"/>
</dbReference>
<dbReference type="InterPro" id="IPR036322">
    <property type="entry name" value="WD40_repeat_dom_sf"/>
</dbReference>
<dbReference type="PANTHER" id="PTHR19879:SF9">
    <property type="entry name" value="TRANSCRIPTION INITIATION FACTOR TFIID SUBUNIT 5"/>
    <property type="match status" value="1"/>
</dbReference>
<protein>
    <submittedName>
        <fullName evidence="5">AAA family ATPase</fullName>
    </submittedName>
</protein>
<dbReference type="SUPFAM" id="SSF52540">
    <property type="entry name" value="P-loop containing nucleoside triphosphate hydrolases"/>
    <property type="match status" value="1"/>
</dbReference>
<feature type="repeat" description="WD" evidence="3">
    <location>
        <begin position="816"/>
        <end position="845"/>
    </location>
</feature>
<dbReference type="PROSITE" id="PS00678">
    <property type="entry name" value="WD_REPEATS_1"/>
    <property type="match status" value="3"/>
</dbReference>
<reference evidence="5" key="1">
    <citation type="submission" date="2024-07" db="EMBL/GenBank/DDBJ databases">
        <authorList>
            <person name="Yu S.T."/>
        </authorList>
    </citation>
    <scope>NUCLEOTIDE SEQUENCE</scope>
    <source>
        <strain evidence="5">R35</strain>
    </source>
</reference>
<feature type="repeat" description="WD" evidence="3">
    <location>
        <begin position="1225"/>
        <end position="1256"/>
    </location>
</feature>
<dbReference type="SUPFAM" id="SSF50978">
    <property type="entry name" value="WD40 repeat-like"/>
    <property type="match status" value="1"/>
</dbReference>
<feature type="repeat" description="WD" evidence="3">
    <location>
        <begin position="759"/>
        <end position="786"/>
    </location>
</feature>
<dbReference type="InterPro" id="IPR019775">
    <property type="entry name" value="WD40_repeat_CS"/>
</dbReference>